<dbReference type="EMBL" id="CAJNDS010000424">
    <property type="protein sequence ID" value="CAE7204599.1"/>
    <property type="molecule type" value="Genomic_DNA"/>
</dbReference>
<feature type="region of interest" description="Disordered" evidence="1">
    <location>
        <begin position="1"/>
        <end position="32"/>
    </location>
</feature>
<dbReference type="Gene3D" id="2.40.50.140">
    <property type="entry name" value="Nucleic acid-binding proteins"/>
    <property type="match status" value="1"/>
</dbReference>
<dbReference type="SMART" id="SM00357">
    <property type="entry name" value="CSP"/>
    <property type="match status" value="1"/>
</dbReference>
<feature type="region of interest" description="Disordered" evidence="1">
    <location>
        <begin position="84"/>
        <end position="129"/>
    </location>
</feature>
<dbReference type="PROSITE" id="PS51857">
    <property type="entry name" value="CSD_2"/>
    <property type="match status" value="1"/>
</dbReference>
<dbReference type="SUPFAM" id="SSF50249">
    <property type="entry name" value="Nucleic acid-binding proteins"/>
    <property type="match status" value="1"/>
</dbReference>
<gene>
    <name evidence="3" type="ORF">SNAT2548_LOCUS6376</name>
</gene>
<dbReference type="Pfam" id="PF00313">
    <property type="entry name" value="CSD"/>
    <property type="match status" value="1"/>
</dbReference>
<proteinExistence type="predicted"/>
<feature type="compositionally biased region" description="Low complexity" evidence="1">
    <location>
        <begin position="1"/>
        <end position="10"/>
    </location>
</feature>
<evidence type="ECO:0000313" key="3">
    <source>
        <dbReference type="EMBL" id="CAE7204599.1"/>
    </source>
</evidence>
<protein>
    <recommendedName>
        <fullName evidence="2">CSD domain-containing protein</fullName>
    </recommendedName>
</protein>
<dbReference type="CDD" id="cd04458">
    <property type="entry name" value="CSP_CDS"/>
    <property type="match status" value="1"/>
</dbReference>
<reference evidence="3" key="1">
    <citation type="submission" date="2021-02" db="EMBL/GenBank/DDBJ databases">
        <authorList>
            <person name="Dougan E. K."/>
            <person name="Rhodes N."/>
            <person name="Thang M."/>
            <person name="Chan C."/>
        </authorList>
    </citation>
    <scope>NUCLEOTIDE SEQUENCE</scope>
</reference>
<name>A0A812JJ18_9DINO</name>
<sequence length="129" mass="14986">MGRSSGSRSRGSGGSSPSLPRKPKETGTVNSWNVERQFGFISCDGNRSDVFLHAEGFRDVDVRDRVKKNGLKRGERVRFDLKEPDGSRRKLEAKNVELVEDDRSRTDRDERRRSRSRRRRPSDSRPRRR</sequence>
<dbReference type="AlphaFoldDB" id="A0A812JJ18"/>
<accession>A0A812JJ18</accession>
<evidence type="ECO:0000313" key="4">
    <source>
        <dbReference type="Proteomes" id="UP000604046"/>
    </source>
</evidence>
<dbReference type="InterPro" id="IPR012340">
    <property type="entry name" value="NA-bd_OB-fold"/>
</dbReference>
<feature type="compositionally biased region" description="Basic and acidic residues" evidence="1">
    <location>
        <begin position="84"/>
        <end position="112"/>
    </location>
</feature>
<feature type="domain" description="CSD" evidence="2">
    <location>
        <begin position="24"/>
        <end position="98"/>
    </location>
</feature>
<organism evidence="3 4">
    <name type="scientific">Symbiodinium natans</name>
    <dbReference type="NCBI Taxonomy" id="878477"/>
    <lineage>
        <taxon>Eukaryota</taxon>
        <taxon>Sar</taxon>
        <taxon>Alveolata</taxon>
        <taxon>Dinophyceae</taxon>
        <taxon>Suessiales</taxon>
        <taxon>Symbiodiniaceae</taxon>
        <taxon>Symbiodinium</taxon>
    </lineage>
</organism>
<dbReference type="Proteomes" id="UP000604046">
    <property type="component" value="Unassembled WGS sequence"/>
</dbReference>
<dbReference type="GO" id="GO:0003676">
    <property type="term" value="F:nucleic acid binding"/>
    <property type="evidence" value="ECO:0007669"/>
    <property type="project" value="InterPro"/>
</dbReference>
<dbReference type="InterPro" id="IPR011129">
    <property type="entry name" value="CSD"/>
</dbReference>
<evidence type="ECO:0000259" key="2">
    <source>
        <dbReference type="PROSITE" id="PS51857"/>
    </source>
</evidence>
<comment type="caution">
    <text evidence="3">The sequence shown here is derived from an EMBL/GenBank/DDBJ whole genome shotgun (WGS) entry which is preliminary data.</text>
</comment>
<keyword evidence="4" id="KW-1185">Reference proteome</keyword>
<dbReference type="OrthoDB" id="438366at2759"/>
<evidence type="ECO:0000256" key="1">
    <source>
        <dbReference type="SAM" id="MobiDB-lite"/>
    </source>
</evidence>
<dbReference type="InterPro" id="IPR002059">
    <property type="entry name" value="CSP_DNA-bd"/>
</dbReference>